<dbReference type="InterPro" id="IPR014757">
    <property type="entry name" value="Tscrpt_reg_IclR_C"/>
</dbReference>
<accession>A0ABP7HKR8</accession>
<dbReference type="Gene3D" id="3.30.450.40">
    <property type="match status" value="1"/>
</dbReference>
<dbReference type="PANTHER" id="PTHR30136">
    <property type="entry name" value="HELIX-TURN-HELIX TRANSCRIPTIONAL REGULATOR, ICLR FAMILY"/>
    <property type="match status" value="1"/>
</dbReference>
<keyword evidence="2" id="KW-0238">DNA-binding</keyword>
<keyword evidence="3" id="KW-0804">Transcription</keyword>
<comment type="caution">
    <text evidence="6">The sequence shown here is derived from an EMBL/GenBank/DDBJ whole genome shotgun (WGS) entry which is preliminary data.</text>
</comment>
<keyword evidence="7" id="KW-1185">Reference proteome</keyword>
<dbReference type="Pfam" id="PF09339">
    <property type="entry name" value="HTH_IclR"/>
    <property type="match status" value="1"/>
</dbReference>
<dbReference type="SUPFAM" id="SSF55781">
    <property type="entry name" value="GAF domain-like"/>
    <property type="match status" value="1"/>
</dbReference>
<evidence type="ECO:0000313" key="6">
    <source>
        <dbReference type="EMBL" id="GAA3792885.1"/>
    </source>
</evidence>
<keyword evidence="1" id="KW-0805">Transcription regulation</keyword>
<evidence type="ECO:0000256" key="2">
    <source>
        <dbReference type="ARBA" id="ARBA00023125"/>
    </source>
</evidence>
<sequence>MGGLAKGLAVIEAFERAQSALTVADAARLTGITRPAARRCLLTLTECGYLSYDGKRYQPTLRLLRLSAAYLSTAQLPALAQPYLVAARVALDQSVSLAVWDDGWSVFVNRAESTHILSPGVKVGARLPAAATATGRVLMTSLSEEELAEVLDRQPPERHTARTVVDASQVVEAVRRARADGYAIVDGELQEGLRALAVPVKDSRGQVIAAMSVNVMAAQVSIERLRDEFLPVLVENATALGRTQ</sequence>
<dbReference type="EMBL" id="BAABCM010000001">
    <property type="protein sequence ID" value="GAA3792885.1"/>
    <property type="molecule type" value="Genomic_DNA"/>
</dbReference>
<dbReference type="InterPro" id="IPR005471">
    <property type="entry name" value="Tscrpt_reg_IclR_N"/>
</dbReference>
<dbReference type="InterPro" id="IPR029016">
    <property type="entry name" value="GAF-like_dom_sf"/>
</dbReference>
<dbReference type="Pfam" id="PF01614">
    <property type="entry name" value="IclR_C"/>
    <property type="match status" value="1"/>
</dbReference>
<feature type="domain" description="HTH iclR-type" evidence="4">
    <location>
        <begin position="1"/>
        <end position="61"/>
    </location>
</feature>
<dbReference type="InterPro" id="IPR036388">
    <property type="entry name" value="WH-like_DNA-bd_sf"/>
</dbReference>
<dbReference type="PANTHER" id="PTHR30136:SF34">
    <property type="entry name" value="TRANSCRIPTIONAL REGULATOR"/>
    <property type="match status" value="1"/>
</dbReference>
<evidence type="ECO:0000256" key="3">
    <source>
        <dbReference type="ARBA" id="ARBA00023163"/>
    </source>
</evidence>
<proteinExistence type="predicted"/>
<gene>
    <name evidence="6" type="ORF">GCM10022380_07050</name>
</gene>
<name>A0ABP7HKR8_9PSEU</name>
<dbReference type="Proteomes" id="UP001501624">
    <property type="component" value="Unassembled WGS sequence"/>
</dbReference>
<dbReference type="PROSITE" id="PS51078">
    <property type="entry name" value="ICLR_ED"/>
    <property type="match status" value="1"/>
</dbReference>
<dbReference type="RefSeq" id="WP_272883563.1">
    <property type="nucleotide sequence ID" value="NZ_BAABCM010000001.1"/>
</dbReference>
<protein>
    <submittedName>
        <fullName evidence="6">IclR family transcriptional regulator</fullName>
    </submittedName>
</protein>
<dbReference type="PROSITE" id="PS51077">
    <property type="entry name" value="HTH_ICLR"/>
    <property type="match status" value="1"/>
</dbReference>
<evidence type="ECO:0000259" key="4">
    <source>
        <dbReference type="PROSITE" id="PS51077"/>
    </source>
</evidence>
<reference evidence="7" key="1">
    <citation type="journal article" date="2019" name="Int. J. Syst. Evol. Microbiol.">
        <title>The Global Catalogue of Microorganisms (GCM) 10K type strain sequencing project: providing services to taxonomists for standard genome sequencing and annotation.</title>
        <authorList>
            <consortium name="The Broad Institute Genomics Platform"/>
            <consortium name="The Broad Institute Genome Sequencing Center for Infectious Disease"/>
            <person name="Wu L."/>
            <person name="Ma J."/>
        </authorList>
    </citation>
    <scope>NUCLEOTIDE SEQUENCE [LARGE SCALE GENOMIC DNA]</scope>
    <source>
        <strain evidence="7">JCM 17017</strain>
    </source>
</reference>
<dbReference type="SUPFAM" id="SSF46785">
    <property type="entry name" value="Winged helix' DNA-binding domain"/>
    <property type="match status" value="1"/>
</dbReference>
<dbReference type="SMART" id="SM00346">
    <property type="entry name" value="HTH_ICLR"/>
    <property type="match status" value="1"/>
</dbReference>
<dbReference type="InterPro" id="IPR050707">
    <property type="entry name" value="HTH_MetabolicPath_Reg"/>
</dbReference>
<dbReference type="Gene3D" id="1.10.10.10">
    <property type="entry name" value="Winged helix-like DNA-binding domain superfamily/Winged helix DNA-binding domain"/>
    <property type="match status" value="1"/>
</dbReference>
<feature type="domain" description="IclR-ED" evidence="5">
    <location>
        <begin position="62"/>
        <end position="244"/>
    </location>
</feature>
<evidence type="ECO:0000259" key="5">
    <source>
        <dbReference type="PROSITE" id="PS51078"/>
    </source>
</evidence>
<organism evidence="6 7">
    <name type="scientific">Amycolatopsis tucumanensis</name>
    <dbReference type="NCBI Taxonomy" id="401106"/>
    <lineage>
        <taxon>Bacteria</taxon>
        <taxon>Bacillati</taxon>
        <taxon>Actinomycetota</taxon>
        <taxon>Actinomycetes</taxon>
        <taxon>Pseudonocardiales</taxon>
        <taxon>Pseudonocardiaceae</taxon>
        <taxon>Amycolatopsis</taxon>
    </lineage>
</organism>
<evidence type="ECO:0000256" key="1">
    <source>
        <dbReference type="ARBA" id="ARBA00023015"/>
    </source>
</evidence>
<dbReference type="InterPro" id="IPR036390">
    <property type="entry name" value="WH_DNA-bd_sf"/>
</dbReference>
<evidence type="ECO:0000313" key="7">
    <source>
        <dbReference type="Proteomes" id="UP001501624"/>
    </source>
</evidence>